<dbReference type="KEGG" id="arue:QQX03_09025"/>
<protein>
    <submittedName>
        <fullName evidence="2">RimK/LysX family protein</fullName>
    </submittedName>
</protein>
<sequence>MAASRPEPAIVGWRELVGLPDLVSARIPAKIDTGARTSSLHATEIERFDRDGQRWVRFLLDLGEGRSEPVTCEVPRADRRIITSSNGDGQTRFIIKTALTLGSHNFRAEFSLADRSDMKFPILIGRTALRRRFLVEPSRSYLQSPLHERKLLKSRG</sequence>
<name>A0A9Y2B848_9SPHN</name>
<reference evidence="2 3" key="1">
    <citation type="submission" date="2023-06" db="EMBL/GenBank/DDBJ databases">
        <title>Altererythrobacter rubellus NBRC 112769 genome.</title>
        <authorList>
            <person name="Zhang K."/>
        </authorList>
    </citation>
    <scope>NUCLEOTIDE SEQUENCE [LARGE SCALE GENOMIC DNA]</scope>
    <source>
        <strain evidence="2 3">NBRC 112769</strain>
    </source>
</reference>
<dbReference type="SUPFAM" id="SSF50630">
    <property type="entry name" value="Acid proteases"/>
    <property type="match status" value="1"/>
</dbReference>
<dbReference type="InterPro" id="IPR008503">
    <property type="entry name" value="Asp_endopeptidase"/>
</dbReference>
<evidence type="ECO:0000259" key="1">
    <source>
        <dbReference type="Pfam" id="PF05618"/>
    </source>
</evidence>
<evidence type="ECO:0000313" key="3">
    <source>
        <dbReference type="Proteomes" id="UP001231445"/>
    </source>
</evidence>
<keyword evidence="3" id="KW-1185">Reference proteome</keyword>
<organism evidence="2 3">
    <name type="scientific">Altererythrobacter rubellus</name>
    <dbReference type="NCBI Taxonomy" id="2173831"/>
    <lineage>
        <taxon>Bacteria</taxon>
        <taxon>Pseudomonadati</taxon>
        <taxon>Pseudomonadota</taxon>
        <taxon>Alphaproteobacteria</taxon>
        <taxon>Sphingomonadales</taxon>
        <taxon>Erythrobacteraceae</taxon>
        <taxon>Altererythrobacter</taxon>
    </lineage>
</organism>
<accession>A0A9Y2B848</accession>
<dbReference type="EMBL" id="CP127221">
    <property type="protein sequence ID" value="WIW95098.1"/>
    <property type="molecule type" value="Genomic_DNA"/>
</dbReference>
<evidence type="ECO:0000313" key="2">
    <source>
        <dbReference type="EMBL" id="WIW95098.1"/>
    </source>
</evidence>
<dbReference type="AlphaFoldDB" id="A0A9Y2B848"/>
<dbReference type="PANTHER" id="PTHR38037:SF2">
    <property type="entry name" value="ATP-DEPENDENT ZINC PROTEASE DOMAIN-CONTAINING PROTEIN-RELATED"/>
    <property type="match status" value="1"/>
</dbReference>
<proteinExistence type="predicted"/>
<dbReference type="RefSeq" id="WP_285975414.1">
    <property type="nucleotide sequence ID" value="NZ_CP127221.1"/>
</dbReference>
<dbReference type="InterPro" id="IPR021109">
    <property type="entry name" value="Peptidase_aspartic_dom_sf"/>
</dbReference>
<dbReference type="Proteomes" id="UP001231445">
    <property type="component" value="Chromosome"/>
</dbReference>
<dbReference type="Gene3D" id="2.40.70.10">
    <property type="entry name" value="Acid Proteases"/>
    <property type="match status" value="1"/>
</dbReference>
<feature type="domain" description="Retropepsin-like aspartic endopeptidase" evidence="1">
    <location>
        <begin position="10"/>
        <end position="144"/>
    </location>
</feature>
<gene>
    <name evidence="2" type="ORF">QQX03_09025</name>
</gene>
<dbReference type="Pfam" id="PF05618">
    <property type="entry name" value="Zn_protease"/>
    <property type="match status" value="1"/>
</dbReference>
<dbReference type="PANTHER" id="PTHR38037">
    <property type="entry name" value="ZN_PROTEASE DOMAIN-CONTAINING PROTEIN"/>
    <property type="match status" value="1"/>
</dbReference>